<evidence type="ECO:0000256" key="1">
    <source>
        <dbReference type="ARBA" id="ARBA00004141"/>
    </source>
</evidence>
<feature type="transmembrane region" description="Helical" evidence="6">
    <location>
        <begin position="236"/>
        <end position="257"/>
    </location>
</feature>
<feature type="transmembrane region" description="Helical" evidence="6">
    <location>
        <begin position="55"/>
        <end position="71"/>
    </location>
</feature>
<dbReference type="CDD" id="cd03386">
    <property type="entry name" value="PAP2_Aur1_like"/>
    <property type="match status" value="1"/>
</dbReference>
<dbReference type="Proteomes" id="UP001479436">
    <property type="component" value="Unassembled WGS sequence"/>
</dbReference>
<feature type="transmembrane region" description="Helical" evidence="6">
    <location>
        <begin position="137"/>
        <end position="161"/>
    </location>
</feature>
<feature type="transmembrane region" description="Helical" evidence="6">
    <location>
        <begin position="78"/>
        <end position="99"/>
    </location>
</feature>
<dbReference type="GO" id="GO:0016740">
    <property type="term" value="F:transferase activity"/>
    <property type="evidence" value="ECO:0007669"/>
    <property type="project" value="UniProtKB-KW"/>
</dbReference>
<dbReference type="InterPro" id="IPR026841">
    <property type="entry name" value="Aur1/Ipt1"/>
</dbReference>
<feature type="domain" description="Inositolphosphotransferase Aur1/Ipt1" evidence="7">
    <location>
        <begin position="130"/>
        <end position="301"/>
    </location>
</feature>
<keyword evidence="3 6" id="KW-1133">Transmembrane helix</keyword>
<comment type="caution">
    <text evidence="8">The sequence shown here is derived from an EMBL/GenBank/DDBJ whole genome shotgun (WGS) entry which is preliminary data.</text>
</comment>
<dbReference type="Pfam" id="PF14378">
    <property type="entry name" value="PAP2_3"/>
    <property type="match status" value="1"/>
</dbReference>
<dbReference type="PANTHER" id="PTHR31310:SF11">
    <property type="entry name" value="INOSITOL PHOSPHORYLCERAMIDE SYNTHASE CATALYTIC SUBUNIT AUR1"/>
    <property type="match status" value="1"/>
</dbReference>
<reference evidence="8 9" key="1">
    <citation type="submission" date="2023-04" db="EMBL/GenBank/DDBJ databases">
        <title>Genome of Basidiobolus ranarum AG-B5.</title>
        <authorList>
            <person name="Stajich J.E."/>
            <person name="Carter-House D."/>
            <person name="Gryganskyi A."/>
        </authorList>
    </citation>
    <scope>NUCLEOTIDE SEQUENCE [LARGE SCALE GENOMIC DNA]</scope>
    <source>
        <strain evidence="8 9">AG-B5</strain>
    </source>
</reference>
<sequence>MYDFRKHKDLIRVEVPKLHKPTTKKEKIAFARNTIEGLVLCAAFMPFFMWGTIHVALRVIIGVVVVGLLLFTPNLRPILCPALPVLAWLTLFTSCGGIPTDIRPVINVTSLPDIESAIFGGNLSDKLASNTSPVKDIFAWIPYGVLHFVNGVIAIPVFYFLGPKGTLPRFARAYGYMNLAGVVTQIAFPTASPWYFYLFGTQPADYSMPGNPGGLARVDGILHINLYGNTFGNSPLVFGAWPSLHSASAVLINLFIARINPWMIPLNFGYVFWIWWACLYLRHHYLVDLFGGLIYALIAFIWIYHGHILPERNSKKNYCSLPFSMSDLSRDSDNAQQEKDDTPPMVVVRT</sequence>
<feature type="transmembrane region" description="Helical" evidence="6">
    <location>
        <begin position="173"/>
        <end position="197"/>
    </location>
</feature>
<organism evidence="8 9">
    <name type="scientific">Basidiobolus ranarum</name>
    <dbReference type="NCBI Taxonomy" id="34480"/>
    <lineage>
        <taxon>Eukaryota</taxon>
        <taxon>Fungi</taxon>
        <taxon>Fungi incertae sedis</taxon>
        <taxon>Zoopagomycota</taxon>
        <taxon>Entomophthoromycotina</taxon>
        <taxon>Basidiobolomycetes</taxon>
        <taxon>Basidiobolales</taxon>
        <taxon>Basidiobolaceae</taxon>
        <taxon>Basidiobolus</taxon>
    </lineage>
</organism>
<evidence type="ECO:0000256" key="2">
    <source>
        <dbReference type="ARBA" id="ARBA00022692"/>
    </source>
</evidence>
<feature type="transmembrane region" description="Helical" evidence="6">
    <location>
        <begin position="264"/>
        <end position="283"/>
    </location>
</feature>
<evidence type="ECO:0000256" key="3">
    <source>
        <dbReference type="ARBA" id="ARBA00022989"/>
    </source>
</evidence>
<feature type="region of interest" description="Disordered" evidence="5">
    <location>
        <begin position="329"/>
        <end position="350"/>
    </location>
</feature>
<evidence type="ECO:0000256" key="6">
    <source>
        <dbReference type="SAM" id="Phobius"/>
    </source>
</evidence>
<accession>A0ABR2W5Y5</accession>
<evidence type="ECO:0000256" key="5">
    <source>
        <dbReference type="SAM" id="MobiDB-lite"/>
    </source>
</evidence>
<dbReference type="Gene3D" id="1.20.144.10">
    <property type="entry name" value="Phosphatidic acid phosphatase type 2/haloperoxidase"/>
    <property type="match status" value="1"/>
</dbReference>
<gene>
    <name evidence="8" type="primary">AUR1_1</name>
    <name evidence="8" type="ORF">K7432_003644</name>
</gene>
<feature type="compositionally biased region" description="Basic and acidic residues" evidence="5">
    <location>
        <begin position="329"/>
        <end position="342"/>
    </location>
</feature>
<keyword evidence="2 6" id="KW-0812">Transmembrane</keyword>
<keyword evidence="9" id="KW-1185">Reference proteome</keyword>
<proteinExistence type="predicted"/>
<dbReference type="InterPro" id="IPR052185">
    <property type="entry name" value="IPC_Synthase-Related"/>
</dbReference>
<evidence type="ECO:0000313" key="9">
    <source>
        <dbReference type="Proteomes" id="UP001479436"/>
    </source>
</evidence>
<name>A0ABR2W5Y5_9FUNG</name>
<evidence type="ECO:0000313" key="8">
    <source>
        <dbReference type="EMBL" id="KAK9721172.1"/>
    </source>
</evidence>
<evidence type="ECO:0000256" key="4">
    <source>
        <dbReference type="ARBA" id="ARBA00023136"/>
    </source>
</evidence>
<keyword evidence="4 6" id="KW-0472">Membrane</keyword>
<comment type="subcellular location">
    <subcellularLocation>
        <location evidence="1">Membrane</location>
        <topology evidence="1">Multi-pass membrane protein</topology>
    </subcellularLocation>
</comment>
<dbReference type="PANTHER" id="PTHR31310">
    <property type="match status" value="1"/>
</dbReference>
<evidence type="ECO:0000259" key="7">
    <source>
        <dbReference type="Pfam" id="PF14378"/>
    </source>
</evidence>
<keyword evidence="8" id="KW-0808">Transferase</keyword>
<feature type="transmembrane region" description="Helical" evidence="6">
    <location>
        <begin position="30"/>
        <end position="49"/>
    </location>
</feature>
<dbReference type="EMBL" id="JASJQH010006989">
    <property type="protein sequence ID" value="KAK9721172.1"/>
    <property type="molecule type" value="Genomic_DNA"/>
</dbReference>
<feature type="transmembrane region" description="Helical" evidence="6">
    <location>
        <begin position="289"/>
        <end position="306"/>
    </location>
</feature>
<protein>
    <submittedName>
        <fullName evidence="8">Phosphatidylinositol:ceramide phosphoinositol transferase (IPC synthase)</fullName>
    </submittedName>
</protein>